<name>A0A653KVW0_AERVE</name>
<reference evidence="1 2" key="1">
    <citation type="submission" date="2019-10" db="EMBL/GenBank/DDBJ databases">
        <authorList>
            <person name="Karimi E."/>
        </authorList>
    </citation>
    <scope>NUCLEOTIDE SEQUENCE [LARGE SCALE GENOMIC DNA]</scope>
    <source>
        <strain evidence="1">Aeromonas sp. 8C</strain>
    </source>
</reference>
<accession>A0A653KVW0</accession>
<sequence>MAPDFFICSGGQLARDDPQALLVETQIRFGVGFEIGAATDVLLIQEDLRHGIDRLAGALGQIFFGDPFGMDIHVAEFEVIALFGQLLGDLYGTDTVGATRATKNHCKHIFSPFFKPFLYGR</sequence>
<dbReference type="EMBL" id="CABWLC010000006">
    <property type="protein sequence ID" value="VXA82607.1"/>
    <property type="molecule type" value="Genomic_DNA"/>
</dbReference>
<evidence type="ECO:0000313" key="1">
    <source>
        <dbReference type="EMBL" id="VXA82607.1"/>
    </source>
</evidence>
<proteinExistence type="predicted"/>
<dbReference type="AlphaFoldDB" id="A0A653KVW0"/>
<evidence type="ECO:0000313" key="2">
    <source>
        <dbReference type="Proteomes" id="UP000439123"/>
    </source>
</evidence>
<organism evidence="1 2">
    <name type="scientific">Aeromonas veronii</name>
    <dbReference type="NCBI Taxonomy" id="654"/>
    <lineage>
        <taxon>Bacteria</taxon>
        <taxon>Pseudomonadati</taxon>
        <taxon>Pseudomonadota</taxon>
        <taxon>Gammaproteobacteria</taxon>
        <taxon>Aeromonadales</taxon>
        <taxon>Aeromonadaceae</taxon>
        <taxon>Aeromonas</taxon>
    </lineage>
</organism>
<protein>
    <submittedName>
        <fullName evidence="1">Uncharacterized protein</fullName>
    </submittedName>
</protein>
<dbReference type="Proteomes" id="UP000439123">
    <property type="component" value="Unassembled WGS sequence"/>
</dbReference>
<gene>
    <name evidence="1" type="ORF">AERO8C_140107</name>
</gene>